<dbReference type="InterPro" id="IPR029069">
    <property type="entry name" value="HotDog_dom_sf"/>
</dbReference>
<dbReference type="InterPro" id="IPR039569">
    <property type="entry name" value="FAS1-like_DH_region"/>
</dbReference>
<dbReference type="AlphaFoldDB" id="A0A327KJN3"/>
<reference evidence="3 4" key="1">
    <citation type="submission" date="2017-07" db="EMBL/GenBank/DDBJ databases">
        <title>Draft Genome Sequences of Select Purple Nonsulfur Bacteria.</title>
        <authorList>
            <person name="Lasarre B."/>
            <person name="Mckinlay J.B."/>
        </authorList>
    </citation>
    <scope>NUCLEOTIDE SEQUENCE [LARGE SCALE GENOMIC DNA]</scope>
    <source>
        <strain evidence="3 4">DSM 5909</strain>
    </source>
</reference>
<organism evidence="3 4">
    <name type="scientific">Rhodoplanes roseus</name>
    <dbReference type="NCBI Taxonomy" id="29409"/>
    <lineage>
        <taxon>Bacteria</taxon>
        <taxon>Pseudomonadati</taxon>
        <taxon>Pseudomonadota</taxon>
        <taxon>Alphaproteobacteria</taxon>
        <taxon>Hyphomicrobiales</taxon>
        <taxon>Nitrobacteraceae</taxon>
        <taxon>Rhodoplanes</taxon>
    </lineage>
</organism>
<accession>A0A327KJN3</accession>
<comment type="caution">
    <text evidence="3">The sequence shown here is derived from an EMBL/GenBank/DDBJ whole genome shotgun (WGS) entry which is preliminary data.</text>
</comment>
<name>A0A327KJN3_9BRAD</name>
<dbReference type="PANTHER" id="PTHR28152:SF1">
    <property type="entry name" value="HYDROXYACYL-THIOESTER DEHYDRATASE TYPE 2, MITOCHONDRIAL"/>
    <property type="match status" value="1"/>
</dbReference>
<dbReference type="PANTHER" id="PTHR28152">
    <property type="entry name" value="HYDROXYACYL-THIOESTER DEHYDRATASE TYPE 2, MITOCHONDRIAL"/>
    <property type="match status" value="1"/>
</dbReference>
<dbReference type="Proteomes" id="UP000249130">
    <property type="component" value="Unassembled WGS sequence"/>
</dbReference>
<protein>
    <recommendedName>
        <fullName evidence="2">FAS1-like dehydratase domain-containing protein</fullName>
    </recommendedName>
</protein>
<dbReference type="Gene3D" id="3.10.129.10">
    <property type="entry name" value="Hotdog Thioesterase"/>
    <property type="match status" value="2"/>
</dbReference>
<sequence>MNDVNFQDWVGRTEETSDQAYPTPPRALAATLDQPAGEFGVGKPLPELWHWLYFLPIAPTSEIGSDGHPRRGGFLPPITLERRMWASGRYTFHDALRIGDVLHKASEITKISSKEGKTGSMVFVTVRHAVRSGRGLAVEEEQDIVYLPMPKTFTPPPPTPAPEKPTWSEPCAIDPVLLFRFSALTFNGHRIHYDMPYVTETEKYPGLVVHGPLQALLLLEAAKRRNPGKTPARYTFRAVHPVFGHDRVSLMGVARQDGGEDLFTVNGNGHVGMQATVAWAPNDQSR</sequence>
<dbReference type="SUPFAM" id="SSF54637">
    <property type="entry name" value="Thioesterase/thiol ester dehydrase-isomerase"/>
    <property type="match status" value="1"/>
</dbReference>
<evidence type="ECO:0000259" key="2">
    <source>
        <dbReference type="Pfam" id="PF13452"/>
    </source>
</evidence>
<dbReference type="InterPro" id="IPR052741">
    <property type="entry name" value="Mitochondrial_HTD2"/>
</dbReference>
<gene>
    <name evidence="3" type="ORF">CH341_29470</name>
</gene>
<dbReference type="RefSeq" id="WP_111422992.1">
    <property type="nucleotide sequence ID" value="NZ_NPEX01000438.1"/>
</dbReference>
<feature type="region of interest" description="Disordered" evidence="1">
    <location>
        <begin position="1"/>
        <end position="22"/>
    </location>
</feature>
<dbReference type="EMBL" id="NPEX01000438">
    <property type="protein sequence ID" value="RAI37542.1"/>
    <property type="molecule type" value="Genomic_DNA"/>
</dbReference>
<keyword evidence="4" id="KW-1185">Reference proteome</keyword>
<evidence type="ECO:0000256" key="1">
    <source>
        <dbReference type="SAM" id="MobiDB-lite"/>
    </source>
</evidence>
<proteinExistence type="predicted"/>
<evidence type="ECO:0000313" key="3">
    <source>
        <dbReference type="EMBL" id="RAI37542.1"/>
    </source>
</evidence>
<dbReference type="Pfam" id="PF13452">
    <property type="entry name" value="FAS1_DH_region"/>
    <property type="match status" value="1"/>
</dbReference>
<evidence type="ECO:0000313" key="4">
    <source>
        <dbReference type="Proteomes" id="UP000249130"/>
    </source>
</evidence>
<dbReference type="OrthoDB" id="7183822at2"/>
<dbReference type="GO" id="GO:0019171">
    <property type="term" value="F:(3R)-hydroxyacyl-[acyl-carrier-protein] dehydratase activity"/>
    <property type="evidence" value="ECO:0007669"/>
    <property type="project" value="TreeGrafter"/>
</dbReference>
<feature type="domain" description="FAS1-like dehydratase" evidence="2">
    <location>
        <begin position="75"/>
        <end position="138"/>
    </location>
</feature>